<dbReference type="AlphaFoldDB" id="A0A9W9RF48"/>
<dbReference type="EMBL" id="JAPZBS010000009">
    <property type="protein sequence ID" value="KAJ5358941.1"/>
    <property type="molecule type" value="Genomic_DNA"/>
</dbReference>
<name>A0A9W9RF48_9EURO</name>
<comment type="caution">
    <text evidence="1">The sequence shown here is derived from an EMBL/GenBank/DDBJ whole genome shotgun (WGS) entry which is preliminary data.</text>
</comment>
<dbReference type="Proteomes" id="UP001147782">
    <property type="component" value="Unassembled WGS sequence"/>
</dbReference>
<reference evidence="1" key="2">
    <citation type="journal article" date="2023" name="IMA Fungus">
        <title>Comparative genomic study of the Penicillium genus elucidates a diverse pangenome and 15 lateral gene transfer events.</title>
        <authorList>
            <person name="Petersen C."/>
            <person name="Sorensen T."/>
            <person name="Nielsen M.R."/>
            <person name="Sondergaard T.E."/>
            <person name="Sorensen J.L."/>
            <person name="Fitzpatrick D.A."/>
            <person name="Frisvad J.C."/>
            <person name="Nielsen K.L."/>
        </authorList>
    </citation>
    <scope>NUCLEOTIDE SEQUENCE</scope>
    <source>
        <strain evidence="1">IBT 29864</strain>
    </source>
</reference>
<gene>
    <name evidence="1" type="ORF">N7496_011354</name>
</gene>
<evidence type="ECO:0000313" key="2">
    <source>
        <dbReference type="Proteomes" id="UP001147782"/>
    </source>
</evidence>
<evidence type="ECO:0000313" key="1">
    <source>
        <dbReference type="EMBL" id="KAJ5358941.1"/>
    </source>
</evidence>
<sequence>MAFFDARKFDILPQSDKQLALDAARFYEVRNRLAQDLGQQSINMKLIWSQFCPDQMEINQIKKELTSLTERLEELLMVSQLPLGDRSQQCAERRQNGTIICLHYIFRMIEIPDGFGECALALDFIRKCVGGIRLIGFCDETADDMDRQAQDLWNKHIPGRGDILTRVMRCFNIGEDLNILIPNMYSADPYCGCPWCRGHVLC</sequence>
<organism evidence="1 2">
    <name type="scientific">Penicillium cataractarum</name>
    <dbReference type="NCBI Taxonomy" id="2100454"/>
    <lineage>
        <taxon>Eukaryota</taxon>
        <taxon>Fungi</taxon>
        <taxon>Dikarya</taxon>
        <taxon>Ascomycota</taxon>
        <taxon>Pezizomycotina</taxon>
        <taxon>Eurotiomycetes</taxon>
        <taxon>Eurotiomycetidae</taxon>
        <taxon>Eurotiales</taxon>
        <taxon>Aspergillaceae</taxon>
        <taxon>Penicillium</taxon>
    </lineage>
</organism>
<proteinExistence type="predicted"/>
<dbReference type="GeneID" id="81443446"/>
<dbReference type="OrthoDB" id="10456570at2759"/>
<protein>
    <submittedName>
        <fullName evidence="1">Uncharacterized protein</fullName>
    </submittedName>
</protein>
<keyword evidence="2" id="KW-1185">Reference proteome</keyword>
<dbReference type="RefSeq" id="XP_056550227.1">
    <property type="nucleotide sequence ID" value="XM_056704267.1"/>
</dbReference>
<accession>A0A9W9RF48</accession>
<reference evidence="1" key="1">
    <citation type="submission" date="2022-11" db="EMBL/GenBank/DDBJ databases">
        <authorList>
            <person name="Petersen C."/>
        </authorList>
    </citation>
    <scope>NUCLEOTIDE SEQUENCE</scope>
    <source>
        <strain evidence="1">IBT 29864</strain>
    </source>
</reference>